<dbReference type="GeneID" id="85496297"/>
<gene>
    <name evidence="2" type="ORF">CcaverHIS019_0500550</name>
</gene>
<dbReference type="AlphaFoldDB" id="A0AA48L5P0"/>
<dbReference type="RefSeq" id="XP_060457692.1">
    <property type="nucleotide sequence ID" value="XM_060601172.1"/>
</dbReference>
<reference evidence="2" key="1">
    <citation type="journal article" date="2023" name="BMC Genomics">
        <title>Chromosome-level genome assemblies of Cutaneotrichosporon spp. (Trichosporonales, Basidiomycota) reveal imbalanced evolution between nucleotide sequences and chromosome synteny.</title>
        <authorList>
            <person name="Kobayashi Y."/>
            <person name="Kayamori A."/>
            <person name="Aoki K."/>
            <person name="Shiwa Y."/>
            <person name="Matsutani M."/>
            <person name="Fujita N."/>
            <person name="Sugita T."/>
            <person name="Iwasaki W."/>
            <person name="Tanaka N."/>
            <person name="Takashima M."/>
        </authorList>
    </citation>
    <scope>NUCLEOTIDE SEQUENCE</scope>
    <source>
        <strain evidence="2">HIS019</strain>
    </source>
</reference>
<proteinExistence type="inferred from homology"/>
<evidence type="ECO:0000313" key="2">
    <source>
        <dbReference type="EMBL" id="BEI92427.1"/>
    </source>
</evidence>
<dbReference type="KEGG" id="ccac:CcaHIS019_0500550"/>
<keyword evidence="3" id="KW-1185">Reference proteome</keyword>
<name>A0AA48L5P0_9TREE</name>
<dbReference type="EMBL" id="AP028216">
    <property type="protein sequence ID" value="BEI92427.1"/>
    <property type="molecule type" value="Genomic_DNA"/>
</dbReference>
<dbReference type="SUPFAM" id="SSF54518">
    <property type="entry name" value="Tubby C-terminal domain-like"/>
    <property type="match status" value="1"/>
</dbReference>
<sequence>MGILDAIFARSGSLKPVSPPVGRYPHMMRSSETTLAMKESLLSISGDDFSILDAVIQKTLMTCSGKMFSFHDRKKIYDAEGTMLYNMADKKMSMGQAFVVEDAKGSDILVIKKKWSLGSKLVADFYQDGKESQISLSGDFWGGSANVKDQKGNALAHISRDMINVNEVAADQQTYFVTVAPGVDLALIACMCIAFDETKNEADREEDKEEKDD</sequence>
<protein>
    <recommendedName>
        <fullName evidence="4">DUF567-domain-containing protein</fullName>
    </recommendedName>
</protein>
<evidence type="ECO:0000313" key="3">
    <source>
        <dbReference type="Proteomes" id="UP001233271"/>
    </source>
</evidence>
<dbReference type="InterPro" id="IPR025659">
    <property type="entry name" value="Tubby-like_C"/>
</dbReference>
<dbReference type="Proteomes" id="UP001233271">
    <property type="component" value="Chromosome 5"/>
</dbReference>
<dbReference type="InterPro" id="IPR038595">
    <property type="entry name" value="LOR_sf"/>
</dbReference>
<accession>A0AA48L5P0</accession>
<comment type="similarity">
    <text evidence="1">Belongs to the LOR family.</text>
</comment>
<dbReference type="Gene3D" id="2.40.160.200">
    <property type="entry name" value="LURP1-related"/>
    <property type="match status" value="1"/>
</dbReference>
<evidence type="ECO:0000256" key="1">
    <source>
        <dbReference type="ARBA" id="ARBA00005437"/>
    </source>
</evidence>
<evidence type="ECO:0008006" key="4">
    <source>
        <dbReference type="Google" id="ProtNLM"/>
    </source>
</evidence>
<organism evidence="2 3">
    <name type="scientific">Cutaneotrichosporon cavernicola</name>
    <dbReference type="NCBI Taxonomy" id="279322"/>
    <lineage>
        <taxon>Eukaryota</taxon>
        <taxon>Fungi</taxon>
        <taxon>Dikarya</taxon>
        <taxon>Basidiomycota</taxon>
        <taxon>Agaricomycotina</taxon>
        <taxon>Tremellomycetes</taxon>
        <taxon>Trichosporonales</taxon>
        <taxon>Trichosporonaceae</taxon>
        <taxon>Cutaneotrichosporon</taxon>
    </lineage>
</organism>
<dbReference type="Pfam" id="PF04525">
    <property type="entry name" value="LOR"/>
    <property type="match status" value="1"/>
</dbReference>
<dbReference type="PANTHER" id="PTHR31087">
    <property type="match status" value="1"/>
</dbReference>
<dbReference type="InterPro" id="IPR007612">
    <property type="entry name" value="LOR"/>
</dbReference>
<dbReference type="PANTHER" id="PTHR31087:SF161">
    <property type="entry name" value="TUBBY C 2 FAMILY PROTEIN"/>
    <property type="match status" value="1"/>
</dbReference>